<protein>
    <submittedName>
        <fullName evidence="1">Uncharacterized protein</fullName>
    </submittedName>
</protein>
<dbReference type="Proteomes" id="UP001055811">
    <property type="component" value="Linkage Group LG06"/>
</dbReference>
<evidence type="ECO:0000313" key="1">
    <source>
        <dbReference type="EMBL" id="KAI3722860.1"/>
    </source>
</evidence>
<gene>
    <name evidence="1" type="ORF">L2E82_34009</name>
</gene>
<keyword evidence="2" id="KW-1185">Reference proteome</keyword>
<organism evidence="1 2">
    <name type="scientific">Cichorium intybus</name>
    <name type="common">Chicory</name>
    <dbReference type="NCBI Taxonomy" id="13427"/>
    <lineage>
        <taxon>Eukaryota</taxon>
        <taxon>Viridiplantae</taxon>
        <taxon>Streptophyta</taxon>
        <taxon>Embryophyta</taxon>
        <taxon>Tracheophyta</taxon>
        <taxon>Spermatophyta</taxon>
        <taxon>Magnoliopsida</taxon>
        <taxon>eudicotyledons</taxon>
        <taxon>Gunneridae</taxon>
        <taxon>Pentapetalae</taxon>
        <taxon>asterids</taxon>
        <taxon>campanulids</taxon>
        <taxon>Asterales</taxon>
        <taxon>Asteraceae</taxon>
        <taxon>Cichorioideae</taxon>
        <taxon>Cichorieae</taxon>
        <taxon>Cichoriinae</taxon>
        <taxon>Cichorium</taxon>
    </lineage>
</organism>
<reference evidence="1 2" key="2">
    <citation type="journal article" date="2022" name="Mol. Ecol. Resour.">
        <title>The genomes of chicory, endive, great burdock and yacon provide insights into Asteraceae paleo-polyploidization history and plant inulin production.</title>
        <authorList>
            <person name="Fan W."/>
            <person name="Wang S."/>
            <person name="Wang H."/>
            <person name="Wang A."/>
            <person name="Jiang F."/>
            <person name="Liu H."/>
            <person name="Zhao H."/>
            <person name="Xu D."/>
            <person name="Zhang Y."/>
        </authorList>
    </citation>
    <scope>NUCLEOTIDE SEQUENCE [LARGE SCALE GENOMIC DNA]</scope>
    <source>
        <strain evidence="2">cv. Punajuju</strain>
        <tissue evidence="1">Leaves</tissue>
    </source>
</reference>
<reference evidence="2" key="1">
    <citation type="journal article" date="2022" name="Mol. Ecol. Resour.">
        <title>The genomes of chicory, endive, great burdock and yacon provide insights into Asteraceae palaeo-polyploidization history and plant inulin production.</title>
        <authorList>
            <person name="Fan W."/>
            <person name="Wang S."/>
            <person name="Wang H."/>
            <person name="Wang A."/>
            <person name="Jiang F."/>
            <person name="Liu H."/>
            <person name="Zhao H."/>
            <person name="Xu D."/>
            <person name="Zhang Y."/>
        </authorList>
    </citation>
    <scope>NUCLEOTIDE SEQUENCE [LARGE SCALE GENOMIC DNA]</scope>
    <source>
        <strain evidence="2">cv. Punajuju</strain>
    </source>
</reference>
<name>A0ACB9BLJ1_CICIN</name>
<accession>A0ACB9BLJ1</accession>
<comment type="caution">
    <text evidence="1">The sequence shown here is derived from an EMBL/GenBank/DDBJ whole genome shotgun (WGS) entry which is preliminary data.</text>
</comment>
<sequence>MDLTRWPNQGEISGWLVNEVVVPESRFESIASLIRLHFNPFMTPLVDLSSRKASRVLTRFGFLPVTLTPFKSKLSHKSILLENASRNSGSEIRNAHLEMKHSSISIICLLLLLIQSCSAESEIITIDVHKANDLLRNGNYRYLDVRTSEEFMKGHIDFHDAVNIPYMFETPQGRVKNANFIEQVLPLCNKDDHLLVGCQAGIRSVYATTLLLNAGFKHVYNMGGGYSAWVENALPVVVVTPKVEL</sequence>
<evidence type="ECO:0000313" key="2">
    <source>
        <dbReference type="Proteomes" id="UP001055811"/>
    </source>
</evidence>
<proteinExistence type="predicted"/>
<dbReference type="EMBL" id="CM042014">
    <property type="protein sequence ID" value="KAI3722860.1"/>
    <property type="molecule type" value="Genomic_DNA"/>
</dbReference>